<keyword evidence="5" id="KW-1185">Reference proteome</keyword>
<evidence type="ECO:0000259" key="3">
    <source>
        <dbReference type="PROSITE" id="PS50076"/>
    </source>
</evidence>
<proteinExistence type="predicted"/>
<protein>
    <submittedName>
        <fullName evidence="4">DnaJ C-terminal domain-containing protein</fullName>
    </submittedName>
</protein>
<dbReference type="SUPFAM" id="SSF46565">
    <property type="entry name" value="Chaperone J-domain"/>
    <property type="match status" value="1"/>
</dbReference>
<evidence type="ECO:0000313" key="5">
    <source>
        <dbReference type="Proteomes" id="UP001250932"/>
    </source>
</evidence>
<dbReference type="CDD" id="cd06257">
    <property type="entry name" value="DnaJ"/>
    <property type="match status" value="1"/>
</dbReference>
<dbReference type="Proteomes" id="UP001250932">
    <property type="component" value="Unassembled WGS sequence"/>
</dbReference>
<dbReference type="EMBL" id="JAQOUE010000001">
    <property type="protein sequence ID" value="MDT7042805.1"/>
    <property type="molecule type" value="Genomic_DNA"/>
</dbReference>
<gene>
    <name evidence="4" type="ORF">PPG34_10615</name>
</gene>
<keyword evidence="1" id="KW-0143">Chaperone</keyword>
<dbReference type="PANTHER" id="PTHR43096">
    <property type="entry name" value="DNAJ HOMOLOG 1, MITOCHONDRIAL-RELATED"/>
    <property type="match status" value="1"/>
</dbReference>
<feature type="domain" description="J" evidence="3">
    <location>
        <begin position="7"/>
        <end position="74"/>
    </location>
</feature>
<dbReference type="Gene3D" id="2.60.260.20">
    <property type="entry name" value="Urease metallochaperone UreE, N-terminal domain"/>
    <property type="match status" value="2"/>
</dbReference>
<dbReference type="InterPro" id="IPR008971">
    <property type="entry name" value="HSP40/DnaJ_pept-bd"/>
</dbReference>
<dbReference type="InterPro" id="IPR001623">
    <property type="entry name" value="DnaJ_domain"/>
</dbReference>
<dbReference type="CDD" id="cd10747">
    <property type="entry name" value="DnaJ_C"/>
    <property type="match status" value="1"/>
</dbReference>
<comment type="caution">
    <text evidence="4">The sequence shown here is derived from an EMBL/GenBank/DDBJ whole genome shotgun (WGS) entry which is preliminary data.</text>
</comment>
<dbReference type="Pfam" id="PF00226">
    <property type="entry name" value="DnaJ"/>
    <property type="match status" value="1"/>
</dbReference>
<dbReference type="RefSeq" id="WP_313833263.1">
    <property type="nucleotide sequence ID" value="NZ_JAQOUE010000001.1"/>
</dbReference>
<dbReference type="Pfam" id="PF01556">
    <property type="entry name" value="DnaJ_C"/>
    <property type="match status" value="1"/>
</dbReference>
<dbReference type="InterPro" id="IPR002939">
    <property type="entry name" value="DnaJ_C"/>
</dbReference>
<organism evidence="4 5">
    <name type="scientific">Candidatus Nitronereus thalassa</name>
    <dbReference type="NCBI Taxonomy" id="3020898"/>
    <lineage>
        <taxon>Bacteria</taxon>
        <taxon>Pseudomonadati</taxon>
        <taxon>Nitrospirota</taxon>
        <taxon>Nitrospiria</taxon>
        <taxon>Nitrospirales</taxon>
        <taxon>Nitrospiraceae</taxon>
        <taxon>Candidatus Nitronereus</taxon>
    </lineage>
</organism>
<feature type="region of interest" description="Disordered" evidence="2">
    <location>
        <begin position="250"/>
        <end position="270"/>
    </location>
</feature>
<dbReference type="PRINTS" id="PR00625">
    <property type="entry name" value="JDOMAIN"/>
</dbReference>
<dbReference type="Gene3D" id="1.10.287.110">
    <property type="entry name" value="DnaJ domain"/>
    <property type="match status" value="1"/>
</dbReference>
<dbReference type="InterPro" id="IPR018253">
    <property type="entry name" value="DnaJ_domain_CS"/>
</dbReference>
<dbReference type="InterPro" id="IPR036869">
    <property type="entry name" value="J_dom_sf"/>
</dbReference>
<dbReference type="SUPFAM" id="SSF49493">
    <property type="entry name" value="HSP40/DnaJ peptide-binding domain"/>
    <property type="match status" value="2"/>
</dbReference>
<reference evidence="4 5" key="1">
    <citation type="journal article" date="2023" name="ISME J.">
        <title>Cultivation and genomic characterization of novel and ubiquitous marine nitrite-oxidizing bacteria from the Nitrospirales.</title>
        <authorList>
            <person name="Mueller A.J."/>
            <person name="Daebeler A."/>
            <person name="Herbold C.W."/>
            <person name="Kirkegaard R.H."/>
            <person name="Daims H."/>
        </authorList>
    </citation>
    <scope>NUCLEOTIDE SEQUENCE [LARGE SCALE GENOMIC DNA]</scope>
    <source>
        <strain evidence="4 5">EB</strain>
    </source>
</reference>
<sequence>MPNATQDFYSRLGLSKTATQDEIKKAYRKLARKCHPDLHSGEKKSEMEKQFKELSEAYEVLGNEETRKKYDKYGAQWKEAEAYEQARQQAGATGRGGEWHTQYSQGDARDFSDLFENLFGKQARSYGGTQRGFAIPGADLEANVQLSLHEVFAGTSRHLEIPEKSGSVKSLEVRIPKGVRDGERVRVKGKGGPGQNGGPSGDLFMKIHVRPHPVFLRSGANVSIDLPVYPWEAALGTEVQVPTLTGPVRLKIPPGSHSKQKMRVKGKGLPNRTGGYGDQFVILTITNPPSCSEQERALYEQLQKLDHPDPRAALIREATHA</sequence>
<evidence type="ECO:0000313" key="4">
    <source>
        <dbReference type="EMBL" id="MDT7042805.1"/>
    </source>
</evidence>
<evidence type="ECO:0000256" key="1">
    <source>
        <dbReference type="ARBA" id="ARBA00023186"/>
    </source>
</evidence>
<dbReference type="PANTHER" id="PTHR43096:SF52">
    <property type="entry name" value="DNAJ HOMOLOG 1, MITOCHONDRIAL-RELATED"/>
    <property type="match status" value="1"/>
</dbReference>
<dbReference type="PROSITE" id="PS00636">
    <property type="entry name" value="DNAJ_1"/>
    <property type="match status" value="1"/>
</dbReference>
<dbReference type="SMART" id="SM00271">
    <property type="entry name" value="DnaJ"/>
    <property type="match status" value="1"/>
</dbReference>
<name>A0ABU3K8N2_9BACT</name>
<accession>A0ABU3K8N2</accession>
<dbReference type="PROSITE" id="PS50076">
    <property type="entry name" value="DNAJ_2"/>
    <property type="match status" value="1"/>
</dbReference>
<evidence type="ECO:0000256" key="2">
    <source>
        <dbReference type="SAM" id="MobiDB-lite"/>
    </source>
</evidence>